<reference evidence="1 2" key="1">
    <citation type="submission" date="2018-09" db="EMBL/GenBank/DDBJ databases">
        <title>Genome sequencing of strain 2DFW10M-5.</title>
        <authorList>
            <person name="Heo J."/>
            <person name="Kim S.-J."/>
            <person name="Kwon S.-W."/>
        </authorList>
    </citation>
    <scope>NUCLEOTIDE SEQUENCE [LARGE SCALE GENOMIC DNA]</scope>
    <source>
        <strain evidence="1 2">2DFW10M-5</strain>
    </source>
</reference>
<dbReference type="KEGG" id="gry:D7I44_07635"/>
<organism evidence="1 2">
    <name type="scientific">Gryllotalpicola protaetiae</name>
    <dbReference type="NCBI Taxonomy" id="2419771"/>
    <lineage>
        <taxon>Bacteria</taxon>
        <taxon>Bacillati</taxon>
        <taxon>Actinomycetota</taxon>
        <taxon>Actinomycetes</taxon>
        <taxon>Micrococcales</taxon>
        <taxon>Microbacteriaceae</taxon>
        <taxon>Gryllotalpicola</taxon>
    </lineage>
</organism>
<gene>
    <name evidence="1" type="ORF">D7I44_07635</name>
</gene>
<name>A0A387BL79_9MICO</name>
<keyword evidence="2" id="KW-1185">Reference proteome</keyword>
<proteinExistence type="predicted"/>
<dbReference type="RefSeq" id="WP_120788950.1">
    <property type="nucleotide sequence ID" value="NZ_CP032624.1"/>
</dbReference>
<dbReference type="Proteomes" id="UP000275069">
    <property type="component" value="Chromosome"/>
</dbReference>
<evidence type="ECO:0000313" key="1">
    <source>
        <dbReference type="EMBL" id="AYG03418.1"/>
    </source>
</evidence>
<sequence>MSGFYAAGRLNLGLALPGSSGRLPAEQHRLISDAEVKTIASWLGLDWERLSTDGLNLPGQMVTLHPTFYRLSLDGRDVVIEHDALMHPGELLPAALQLHLDDADLDGSLRSLLATQPVDVHDLDGEDGERELWLALDGHSRLRYAVPVTDARGTADALASAFTWLVEQQLMDVRPRLGRKARAFTINAGLGVIYVAANKGGEVVCEGWRGVSPGGLVREISRVHEEAMRKLAPAGVL</sequence>
<accession>A0A387BL79</accession>
<evidence type="ECO:0000313" key="2">
    <source>
        <dbReference type="Proteomes" id="UP000275069"/>
    </source>
</evidence>
<protein>
    <submittedName>
        <fullName evidence="1">Uncharacterized protein</fullName>
    </submittedName>
</protein>
<dbReference type="EMBL" id="CP032624">
    <property type="protein sequence ID" value="AYG03418.1"/>
    <property type="molecule type" value="Genomic_DNA"/>
</dbReference>
<dbReference type="AlphaFoldDB" id="A0A387BL79"/>